<evidence type="ECO:0000256" key="1">
    <source>
        <dbReference type="ARBA" id="ARBA00023015"/>
    </source>
</evidence>
<sequence length="330" mass="36311">MDPTQLRGDCAHFAEIRIADCDIRARGQERQRGLGQELALVRNIVAALGDRSGVATEAGLRTHATSLGVFGLAVMGSPTVRAGIDVAMRYFSLMTSFGRAWHVYHEREWWLYLDDSAIPSDLRGFLLERDLAALLSNWLVVFGAPPRMLRGEVAHGLRPWLQPILRRFDVPAVDCVGPHIAVFDAVGIDAPMPQASPHTVTYFEEQCAELSRRRGLAEQTVAGSVRAILMRRMSGRLTQEDVAVGLHMSLRTMRRRLAEEGTSYRRLCAETYGELAEQLLAGGLTVEDVAYRMGYAGAPSFSAAFKQWRGMPPGRFARAAAEGRAGAGRT</sequence>
<feature type="domain" description="HTH araC/xylS-type" evidence="4">
    <location>
        <begin position="223"/>
        <end position="319"/>
    </location>
</feature>
<protein>
    <submittedName>
        <fullName evidence="5">AraC family transcriptional regulator ligand-binding domain-containing protein</fullName>
    </submittedName>
</protein>
<dbReference type="EMBL" id="JADMLG010000001">
    <property type="protein sequence ID" value="MBH0775149.1"/>
    <property type="molecule type" value="Genomic_DNA"/>
</dbReference>
<reference evidence="5" key="1">
    <citation type="submission" date="2020-11" db="EMBL/GenBank/DDBJ databases">
        <title>Nocardia NEAU-351.nov., a novel actinomycete isolated from the cow dung.</title>
        <authorList>
            <person name="Zhang X."/>
        </authorList>
    </citation>
    <scope>NUCLEOTIDE SEQUENCE</scope>
    <source>
        <strain evidence="5">NEAU-351</strain>
    </source>
</reference>
<keyword evidence="6" id="KW-1185">Reference proteome</keyword>
<comment type="caution">
    <text evidence="5">The sequence shown here is derived from an EMBL/GenBank/DDBJ whole genome shotgun (WGS) entry which is preliminary data.</text>
</comment>
<dbReference type="GO" id="GO:0003700">
    <property type="term" value="F:DNA-binding transcription factor activity"/>
    <property type="evidence" value="ECO:0007669"/>
    <property type="project" value="InterPro"/>
</dbReference>
<keyword evidence="3" id="KW-0804">Transcription</keyword>
<dbReference type="Gene3D" id="1.10.10.60">
    <property type="entry name" value="Homeodomain-like"/>
    <property type="match status" value="1"/>
</dbReference>
<evidence type="ECO:0000256" key="3">
    <source>
        <dbReference type="ARBA" id="ARBA00023163"/>
    </source>
</evidence>
<gene>
    <name evidence="5" type="ORF">IT779_02475</name>
</gene>
<accession>A0A931I5X1</accession>
<dbReference type="GO" id="GO:0000976">
    <property type="term" value="F:transcription cis-regulatory region binding"/>
    <property type="evidence" value="ECO:0007669"/>
    <property type="project" value="TreeGrafter"/>
</dbReference>
<dbReference type="SUPFAM" id="SSF46689">
    <property type="entry name" value="Homeodomain-like"/>
    <property type="match status" value="1"/>
</dbReference>
<evidence type="ECO:0000313" key="5">
    <source>
        <dbReference type="EMBL" id="MBH0775149.1"/>
    </source>
</evidence>
<dbReference type="InterPro" id="IPR018060">
    <property type="entry name" value="HTH_AraC"/>
</dbReference>
<name>A0A931I5X1_9NOCA</name>
<keyword evidence="1" id="KW-0805">Transcription regulation</keyword>
<evidence type="ECO:0000259" key="4">
    <source>
        <dbReference type="PROSITE" id="PS01124"/>
    </source>
</evidence>
<dbReference type="InterPro" id="IPR032687">
    <property type="entry name" value="AraC-type_N"/>
</dbReference>
<dbReference type="Pfam" id="PF12625">
    <property type="entry name" value="Arabinose_bd"/>
    <property type="match status" value="1"/>
</dbReference>
<dbReference type="Proteomes" id="UP000655751">
    <property type="component" value="Unassembled WGS sequence"/>
</dbReference>
<dbReference type="PROSITE" id="PS01124">
    <property type="entry name" value="HTH_ARAC_FAMILY_2"/>
    <property type="match status" value="1"/>
</dbReference>
<dbReference type="RefSeq" id="WP_196147456.1">
    <property type="nucleotide sequence ID" value="NZ_JADMLG010000001.1"/>
</dbReference>
<dbReference type="InterPro" id="IPR009057">
    <property type="entry name" value="Homeodomain-like_sf"/>
</dbReference>
<keyword evidence="2" id="KW-0238">DNA-binding</keyword>
<evidence type="ECO:0000313" key="6">
    <source>
        <dbReference type="Proteomes" id="UP000655751"/>
    </source>
</evidence>
<dbReference type="SMART" id="SM00342">
    <property type="entry name" value="HTH_ARAC"/>
    <property type="match status" value="1"/>
</dbReference>
<dbReference type="PANTHER" id="PTHR47894:SF1">
    <property type="entry name" value="HTH-TYPE TRANSCRIPTIONAL REGULATOR VQSM"/>
    <property type="match status" value="1"/>
</dbReference>
<dbReference type="AlphaFoldDB" id="A0A931I5X1"/>
<evidence type="ECO:0000256" key="2">
    <source>
        <dbReference type="ARBA" id="ARBA00023125"/>
    </source>
</evidence>
<organism evidence="5 6">
    <name type="scientific">Nocardia bovistercoris</name>
    <dbReference type="NCBI Taxonomy" id="2785916"/>
    <lineage>
        <taxon>Bacteria</taxon>
        <taxon>Bacillati</taxon>
        <taxon>Actinomycetota</taxon>
        <taxon>Actinomycetes</taxon>
        <taxon>Mycobacteriales</taxon>
        <taxon>Nocardiaceae</taxon>
        <taxon>Nocardia</taxon>
    </lineage>
</organism>
<proteinExistence type="predicted"/>
<dbReference type="GO" id="GO:0005829">
    <property type="term" value="C:cytosol"/>
    <property type="evidence" value="ECO:0007669"/>
    <property type="project" value="TreeGrafter"/>
</dbReference>
<dbReference type="Pfam" id="PF12833">
    <property type="entry name" value="HTH_18"/>
    <property type="match status" value="1"/>
</dbReference>
<dbReference type="PANTHER" id="PTHR47894">
    <property type="entry name" value="HTH-TYPE TRANSCRIPTIONAL REGULATOR GADX"/>
    <property type="match status" value="1"/>
</dbReference>